<dbReference type="OrthoDB" id="5694214at2"/>
<dbReference type="GO" id="GO:0009279">
    <property type="term" value="C:cell outer membrane"/>
    <property type="evidence" value="ECO:0007669"/>
    <property type="project" value="UniProtKB-SubCell"/>
</dbReference>
<dbReference type="EMBL" id="QWET01000017">
    <property type="protein sequence ID" value="RIH63745.1"/>
    <property type="molecule type" value="Genomic_DNA"/>
</dbReference>
<comment type="subcellular location">
    <subcellularLocation>
        <location evidence="1">Cell outer membrane</location>
    </subcellularLocation>
</comment>
<evidence type="ECO:0000259" key="6">
    <source>
        <dbReference type="Pfam" id="PF07980"/>
    </source>
</evidence>
<keyword evidence="4" id="KW-0472">Membrane</keyword>
<dbReference type="RefSeq" id="WP_119351388.1">
    <property type="nucleotide sequence ID" value="NZ_QWET01000017.1"/>
</dbReference>
<gene>
    <name evidence="8" type="ORF">D1164_18500</name>
</gene>
<dbReference type="SUPFAM" id="SSF48452">
    <property type="entry name" value="TPR-like"/>
    <property type="match status" value="1"/>
</dbReference>
<dbReference type="InterPro" id="IPR011990">
    <property type="entry name" value="TPR-like_helical_dom_sf"/>
</dbReference>
<keyword evidence="5" id="KW-0998">Cell outer membrane</keyword>
<reference evidence="8 9" key="1">
    <citation type="journal article" date="2015" name="Int. J. Syst. Evol. Microbiol.">
        <title>Mariniphaga sediminis sp. nov., isolated from coastal sediment.</title>
        <authorList>
            <person name="Wang F.Q."/>
            <person name="Shen Q.Y."/>
            <person name="Chen G.J."/>
            <person name="Du Z.J."/>
        </authorList>
    </citation>
    <scope>NUCLEOTIDE SEQUENCE [LARGE SCALE GENOMIC DNA]</scope>
    <source>
        <strain evidence="8 9">SY21</strain>
    </source>
</reference>
<protein>
    <submittedName>
        <fullName evidence="8">RagB/SusD family nutrient uptake outer membrane protein</fullName>
    </submittedName>
</protein>
<evidence type="ECO:0000313" key="8">
    <source>
        <dbReference type="EMBL" id="RIH63745.1"/>
    </source>
</evidence>
<evidence type="ECO:0000259" key="7">
    <source>
        <dbReference type="Pfam" id="PF14322"/>
    </source>
</evidence>
<dbReference type="Pfam" id="PF14322">
    <property type="entry name" value="SusD-like_3"/>
    <property type="match status" value="1"/>
</dbReference>
<proteinExistence type="inferred from homology"/>
<accession>A0A399CVD3</accession>
<dbReference type="PROSITE" id="PS51257">
    <property type="entry name" value="PROKAR_LIPOPROTEIN"/>
    <property type="match status" value="1"/>
</dbReference>
<name>A0A399CVD3_9BACT</name>
<evidence type="ECO:0000256" key="1">
    <source>
        <dbReference type="ARBA" id="ARBA00004442"/>
    </source>
</evidence>
<dbReference type="Gene3D" id="1.25.40.390">
    <property type="match status" value="1"/>
</dbReference>
<dbReference type="Pfam" id="PF07980">
    <property type="entry name" value="SusD_RagB"/>
    <property type="match status" value="1"/>
</dbReference>
<comment type="caution">
    <text evidence="8">The sequence shown here is derived from an EMBL/GenBank/DDBJ whole genome shotgun (WGS) entry which is preliminary data.</text>
</comment>
<dbReference type="AlphaFoldDB" id="A0A399CVD3"/>
<sequence length="535" mass="62039">MKNKIILVLILSVIGSFISCESNEDFLAEDPKGQLFADNLCKNEVEIMLLINGLHGIWDRAMMRPYQSMEIKFASSDDVIGTGNQRVYYHEMEVNMDITTGGDTDTQRGYERAYNTINQANTIINNYHNARNTVPEARLNALAAQAHFIRAFTYFWLVRFFNNIPLIKTAYNPDPDREVTVSPSRDIYDLIISDLEFAEQWLPIIWDGYMKNGAPTKGAAKSTMALVYLQMAGFPVNGGAEYYAKARDKAKEVIDHAGEYGYALREHYWQVWDPYWEAYEIPQDEAILWIDHTADDITVRAPNPSRPIEFGGWESMIAELGFFNRFPEGERKEFTFVTDFYHSNGNYYHYTDLKAAHPAYRKLWADNFTPGWEWENRNDPDSKWLTGMDQSASWYSGRPIIMMRYADVLLIYAEAKARTDGPDALAYQCLNDVRNRAYKGVGTTEASVSGLSTEEFIELVVWERAWEFAGFEYSARWFDLQRLELVEKATTEWREEPEEKYNLRKPYTKKDYFLPIPSKEVILNPNLENNNPEFQ</sequence>
<keyword evidence="3" id="KW-0732">Signal</keyword>
<feature type="domain" description="SusD-like N-terminal" evidence="7">
    <location>
        <begin position="56"/>
        <end position="229"/>
    </location>
</feature>
<organism evidence="8 9">
    <name type="scientific">Mariniphaga sediminis</name>
    <dbReference type="NCBI Taxonomy" id="1628158"/>
    <lineage>
        <taxon>Bacteria</taxon>
        <taxon>Pseudomonadati</taxon>
        <taxon>Bacteroidota</taxon>
        <taxon>Bacteroidia</taxon>
        <taxon>Marinilabiliales</taxon>
        <taxon>Prolixibacteraceae</taxon>
        <taxon>Mariniphaga</taxon>
    </lineage>
</organism>
<comment type="similarity">
    <text evidence="2">Belongs to the SusD family.</text>
</comment>
<dbReference type="InterPro" id="IPR033985">
    <property type="entry name" value="SusD-like_N"/>
</dbReference>
<evidence type="ECO:0000256" key="3">
    <source>
        <dbReference type="ARBA" id="ARBA00022729"/>
    </source>
</evidence>
<evidence type="ECO:0000256" key="5">
    <source>
        <dbReference type="ARBA" id="ARBA00023237"/>
    </source>
</evidence>
<keyword evidence="9" id="KW-1185">Reference proteome</keyword>
<evidence type="ECO:0000256" key="2">
    <source>
        <dbReference type="ARBA" id="ARBA00006275"/>
    </source>
</evidence>
<feature type="domain" description="RagB/SusD" evidence="6">
    <location>
        <begin position="383"/>
        <end position="532"/>
    </location>
</feature>
<dbReference type="InterPro" id="IPR012944">
    <property type="entry name" value="SusD_RagB_dom"/>
</dbReference>
<evidence type="ECO:0000313" key="9">
    <source>
        <dbReference type="Proteomes" id="UP000266441"/>
    </source>
</evidence>
<evidence type="ECO:0000256" key="4">
    <source>
        <dbReference type="ARBA" id="ARBA00023136"/>
    </source>
</evidence>
<dbReference type="Proteomes" id="UP000266441">
    <property type="component" value="Unassembled WGS sequence"/>
</dbReference>